<evidence type="ECO:0000313" key="2">
    <source>
        <dbReference type="Proteomes" id="UP000245396"/>
    </source>
</evidence>
<protein>
    <recommendedName>
        <fullName evidence="3">Transposase</fullName>
    </recommendedName>
</protein>
<evidence type="ECO:0000313" key="1">
    <source>
        <dbReference type="EMBL" id="PWJ81545.1"/>
    </source>
</evidence>
<organism evidence="1 2">
    <name type="scientific">Pseudaminobacter salicylatoxidans</name>
    <dbReference type="NCBI Taxonomy" id="93369"/>
    <lineage>
        <taxon>Bacteria</taxon>
        <taxon>Pseudomonadati</taxon>
        <taxon>Pseudomonadota</taxon>
        <taxon>Alphaproteobacteria</taxon>
        <taxon>Hyphomicrobiales</taxon>
        <taxon>Phyllobacteriaceae</taxon>
        <taxon>Pseudaminobacter</taxon>
    </lineage>
</organism>
<proteinExistence type="predicted"/>
<accession>A0A316CM81</accession>
<dbReference type="Proteomes" id="UP000245396">
    <property type="component" value="Unassembled WGS sequence"/>
</dbReference>
<evidence type="ECO:0008006" key="3">
    <source>
        <dbReference type="Google" id="ProtNLM"/>
    </source>
</evidence>
<name>A0A316CM81_PSESE</name>
<comment type="caution">
    <text evidence="1">The sequence shown here is derived from an EMBL/GenBank/DDBJ whole genome shotgun (WGS) entry which is preliminary data.</text>
</comment>
<dbReference type="RefSeq" id="WP_109613520.1">
    <property type="nucleotide sequence ID" value="NZ_QGGG01000010.1"/>
</dbReference>
<reference evidence="1 2" key="1">
    <citation type="submission" date="2018-05" db="EMBL/GenBank/DDBJ databases">
        <title>Genomic Encyclopedia of Type Strains, Phase IV (KMG-IV): sequencing the most valuable type-strain genomes for metagenomic binning, comparative biology and taxonomic classification.</title>
        <authorList>
            <person name="Goeker M."/>
        </authorList>
    </citation>
    <scope>NUCLEOTIDE SEQUENCE [LARGE SCALE GENOMIC DNA]</scope>
    <source>
        <strain evidence="1 2">DSM 6986</strain>
    </source>
</reference>
<sequence length="120" mass="13515">MSKVKLRAVTDENLDVGLDDTFVEEAKTEIQTQHSEPKTVREMVGVAARTLKRWIEEMRSAEADLEADKAAATAEFEKTVADARNLMEDRHTKADLDLKQLRETMKSLEPARADLAEKVS</sequence>
<dbReference type="AlphaFoldDB" id="A0A316CM81"/>
<dbReference type="EMBL" id="QGGG01000010">
    <property type="protein sequence ID" value="PWJ81545.1"/>
    <property type="molecule type" value="Genomic_DNA"/>
</dbReference>
<gene>
    <name evidence="1" type="ORF">C7441_11077</name>
</gene>
<keyword evidence="2" id="KW-1185">Reference proteome</keyword>